<dbReference type="Proteomes" id="UP000178570">
    <property type="component" value="Unassembled WGS sequence"/>
</dbReference>
<evidence type="ECO:0000313" key="2">
    <source>
        <dbReference type="Proteomes" id="UP000178570"/>
    </source>
</evidence>
<reference evidence="1 2" key="1">
    <citation type="journal article" date="2016" name="Nat. Commun.">
        <title>Thousands of microbial genomes shed light on interconnected biogeochemical processes in an aquifer system.</title>
        <authorList>
            <person name="Anantharaman K."/>
            <person name="Brown C.T."/>
            <person name="Hug L.A."/>
            <person name="Sharon I."/>
            <person name="Castelle C.J."/>
            <person name="Probst A.J."/>
            <person name="Thomas B.C."/>
            <person name="Singh A."/>
            <person name="Wilkins M.J."/>
            <person name="Karaoz U."/>
            <person name="Brodie E.L."/>
            <person name="Williams K.H."/>
            <person name="Hubbard S.S."/>
            <person name="Banfield J.F."/>
        </authorList>
    </citation>
    <scope>NUCLEOTIDE SEQUENCE [LARGE SCALE GENOMIC DNA]</scope>
</reference>
<dbReference type="PANTHER" id="PTHR39189">
    <property type="entry name" value="UPF0173 METAL-DEPENDENT HYDROLASE YTKL"/>
    <property type="match status" value="1"/>
</dbReference>
<dbReference type="InterPro" id="IPR036866">
    <property type="entry name" value="RibonucZ/Hydroxyglut_hydro"/>
</dbReference>
<protein>
    <recommendedName>
        <fullName evidence="3">Zn-dependent hydrolase</fullName>
    </recommendedName>
</protein>
<name>A0A1G1XN01_9BACT</name>
<dbReference type="PANTHER" id="PTHR39189:SF1">
    <property type="entry name" value="UPF0173 METAL-DEPENDENT HYDROLASE YTKL"/>
    <property type="match status" value="1"/>
</dbReference>
<sequence>MIITWHGLSCFKIETNDLIIGISPFAKNEKLGIQKAPRFKAQVLLLSSPADELYNYTGSIDGVAQNFDSSGEYEISGCFVYGVPGLAKFSKDKDKQNTIFVVKSEGLWLGHVGAFSGSSVSDEAMEKLQGVDVLFLPVGGKGVCDASQAASLVTQIGPKIVVPMHYEFSGSKMKLDSLDKFIKEINLKPEESEKLSLRSSFQDEEKTRLVVLKPQTL</sequence>
<evidence type="ECO:0008006" key="3">
    <source>
        <dbReference type="Google" id="ProtNLM"/>
    </source>
</evidence>
<dbReference type="SUPFAM" id="SSF56281">
    <property type="entry name" value="Metallo-hydrolase/oxidoreductase"/>
    <property type="match status" value="1"/>
</dbReference>
<organism evidence="1 2">
    <name type="scientific">Candidatus Brennerbacteria bacterium RIFOXYD1_FULL_41_16</name>
    <dbReference type="NCBI Taxonomy" id="1797529"/>
    <lineage>
        <taxon>Bacteria</taxon>
        <taxon>Candidatus Brenneribacteriota</taxon>
    </lineage>
</organism>
<gene>
    <name evidence="1" type="ORF">A2570_01065</name>
</gene>
<dbReference type="AlphaFoldDB" id="A0A1G1XN01"/>
<dbReference type="Gene3D" id="3.60.15.10">
    <property type="entry name" value="Ribonuclease Z/Hydroxyacylglutathione hydrolase-like"/>
    <property type="match status" value="1"/>
</dbReference>
<evidence type="ECO:0000313" key="1">
    <source>
        <dbReference type="EMBL" id="OGY40707.1"/>
    </source>
</evidence>
<dbReference type="STRING" id="1797529.A2570_01065"/>
<dbReference type="Pfam" id="PF13483">
    <property type="entry name" value="Lactamase_B_3"/>
    <property type="match status" value="1"/>
</dbReference>
<dbReference type="EMBL" id="MHHY01000006">
    <property type="protein sequence ID" value="OGY40707.1"/>
    <property type="molecule type" value="Genomic_DNA"/>
</dbReference>
<accession>A0A1G1XN01</accession>
<proteinExistence type="predicted"/>
<comment type="caution">
    <text evidence="1">The sequence shown here is derived from an EMBL/GenBank/DDBJ whole genome shotgun (WGS) entry which is preliminary data.</text>
</comment>